<sequence length="147" mass="16053">MATKDDYTNTILTTGVIGPFINGSASSTGVIETNGDSDWFKVSLTAGKVYEFLVDTGVPGASIGLRDEFGNDTANYHPYGPDGFFYSPTISGKYHVFANDDDEYSFRYTISVNTLQKENFIGGRTYVLNDVTRSVSVLQLSSSIELK</sequence>
<dbReference type="EMBL" id="FUKI01000031">
    <property type="protein sequence ID" value="SJM89899.1"/>
    <property type="molecule type" value="Genomic_DNA"/>
</dbReference>
<dbReference type="Proteomes" id="UP000195667">
    <property type="component" value="Unassembled WGS sequence"/>
</dbReference>
<dbReference type="Gene3D" id="2.60.120.380">
    <property type="match status" value="1"/>
</dbReference>
<evidence type="ECO:0000313" key="2">
    <source>
        <dbReference type="Proteomes" id="UP000195667"/>
    </source>
</evidence>
<protein>
    <recommendedName>
        <fullName evidence="3">Peptidase C-terminal archaeal/bacterial domain-containing protein</fullName>
    </recommendedName>
</protein>
<accession>A0A1R4H234</accession>
<name>A0A1R4H234_9GAMM</name>
<dbReference type="OrthoDB" id="5793767at2"/>
<evidence type="ECO:0000313" key="1">
    <source>
        <dbReference type="EMBL" id="SJM89899.1"/>
    </source>
</evidence>
<proteinExistence type="predicted"/>
<organism evidence="1 2">
    <name type="scientific">Crenothrix polyspora</name>
    <dbReference type="NCBI Taxonomy" id="360316"/>
    <lineage>
        <taxon>Bacteria</taxon>
        <taxon>Pseudomonadati</taxon>
        <taxon>Pseudomonadota</taxon>
        <taxon>Gammaproteobacteria</taxon>
        <taxon>Methylococcales</taxon>
        <taxon>Crenotrichaceae</taxon>
        <taxon>Crenothrix</taxon>
    </lineage>
</organism>
<evidence type="ECO:0008006" key="3">
    <source>
        <dbReference type="Google" id="ProtNLM"/>
    </source>
</evidence>
<gene>
    <name evidence="1" type="ORF">CRENPOLYSF1_1260001</name>
</gene>
<keyword evidence="2" id="KW-1185">Reference proteome</keyword>
<dbReference type="RefSeq" id="WP_087142316.1">
    <property type="nucleotide sequence ID" value="NZ_FUKI01000031.1"/>
</dbReference>
<reference evidence="2" key="1">
    <citation type="submission" date="2017-02" db="EMBL/GenBank/DDBJ databases">
        <authorList>
            <person name="Daims H."/>
        </authorList>
    </citation>
    <scope>NUCLEOTIDE SEQUENCE [LARGE SCALE GENOMIC DNA]</scope>
</reference>
<dbReference type="AlphaFoldDB" id="A0A1R4H234"/>